<feature type="compositionally biased region" description="Basic and acidic residues" evidence="11">
    <location>
        <begin position="466"/>
        <end position="476"/>
    </location>
</feature>
<feature type="compositionally biased region" description="Basic and acidic residues" evidence="11">
    <location>
        <begin position="408"/>
        <end position="423"/>
    </location>
</feature>
<dbReference type="AlphaFoldDB" id="A0AAD9V4L7"/>
<dbReference type="PANTHER" id="PTHR16299">
    <property type="entry name" value="CENTROSOMAL PROTEIN KIZUNA"/>
    <property type="match status" value="1"/>
</dbReference>
<feature type="region of interest" description="Disordered" evidence="11">
    <location>
        <begin position="277"/>
        <end position="299"/>
    </location>
</feature>
<evidence type="ECO:0000256" key="9">
    <source>
        <dbReference type="ARBA" id="ARBA00031153"/>
    </source>
</evidence>
<feature type="compositionally biased region" description="Basic and acidic residues" evidence="11">
    <location>
        <begin position="435"/>
        <end position="450"/>
    </location>
</feature>
<keyword evidence="13" id="KW-1185">Reference proteome</keyword>
<evidence type="ECO:0000256" key="10">
    <source>
        <dbReference type="SAM" id="Coils"/>
    </source>
</evidence>
<feature type="compositionally biased region" description="Polar residues" evidence="11">
    <location>
        <begin position="479"/>
        <end position="493"/>
    </location>
</feature>
<comment type="caution">
    <text evidence="12">The sequence shown here is derived from an EMBL/GenBank/DDBJ whole genome shotgun (WGS) entry which is preliminary data.</text>
</comment>
<dbReference type="GO" id="GO:0007051">
    <property type="term" value="P:spindle organization"/>
    <property type="evidence" value="ECO:0007669"/>
    <property type="project" value="InterPro"/>
</dbReference>
<feature type="coiled-coil region" evidence="10">
    <location>
        <begin position="46"/>
        <end position="116"/>
    </location>
</feature>
<comment type="function">
    <text evidence="8">Centrosomal protein required for establishing a robust mitotic centrosome architecture that can endure the forces that converge on the centrosomes during spindle formation. Required for stabilizing the expanded pericentriolar material around the centriole.</text>
</comment>
<feature type="compositionally biased region" description="Polar residues" evidence="11">
    <location>
        <begin position="364"/>
        <end position="379"/>
    </location>
</feature>
<reference evidence="12" key="2">
    <citation type="journal article" date="2023" name="Science">
        <title>Genomic signatures of disease resistance in endangered staghorn corals.</title>
        <authorList>
            <person name="Vollmer S.V."/>
            <person name="Selwyn J.D."/>
            <person name="Despard B.A."/>
            <person name="Roesel C.L."/>
        </authorList>
    </citation>
    <scope>NUCLEOTIDE SEQUENCE</scope>
    <source>
        <strain evidence="12">K2</strain>
    </source>
</reference>
<accession>A0AAD9V4L7</accession>
<evidence type="ECO:0000256" key="7">
    <source>
        <dbReference type="ARBA" id="ARBA00023273"/>
    </source>
</evidence>
<evidence type="ECO:0000256" key="5">
    <source>
        <dbReference type="ARBA" id="ARBA00022490"/>
    </source>
</evidence>
<evidence type="ECO:0000256" key="4">
    <source>
        <dbReference type="ARBA" id="ARBA00013872"/>
    </source>
</evidence>
<keyword evidence="10" id="KW-0175">Coiled coil</keyword>
<evidence type="ECO:0000256" key="3">
    <source>
        <dbReference type="ARBA" id="ARBA00010767"/>
    </source>
</evidence>
<comment type="similarity">
    <text evidence="3">Belongs to the kizuna family.</text>
</comment>
<reference evidence="12" key="1">
    <citation type="journal article" date="2023" name="G3 (Bethesda)">
        <title>Whole genome assembly and annotation of the endangered Caribbean coral Acropora cervicornis.</title>
        <authorList>
            <person name="Selwyn J.D."/>
            <person name="Vollmer S.V."/>
        </authorList>
    </citation>
    <scope>NUCLEOTIDE SEQUENCE</scope>
    <source>
        <strain evidence="12">K2</strain>
    </source>
</reference>
<dbReference type="GO" id="GO:0005813">
    <property type="term" value="C:centrosome"/>
    <property type="evidence" value="ECO:0007669"/>
    <property type="project" value="UniProtKB-SubCell"/>
</dbReference>
<proteinExistence type="inferred from homology"/>
<gene>
    <name evidence="12" type="ORF">P5673_016197</name>
</gene>
<evidence type="ECO:0000256" key="11">
    <source>
        <dbReference type="SAM" id="MobiDB-lite"/>
    </source>
</evidence>
<dbReference type="Proteomes" id="UP001249851">
    <property type="component" value="Unassembled WGS sequence"/>
</dbReference>
<evidence type="ECO:0000256" key="6">
    <source>
        <dbReference type="ARBA" id="ARBA00023212"/>
    </source>
</evidence>
<evidence type="ECO:0000256" key="2">
    <source>
        <dbReference type="ARBA" id="ARBA00004300"/>
    </source>
</evidence>
<keyword evidence="5" id="KW-0963">Cytoplasm</keyword>
<evidence type="ECO:0000256" key="1">
    <source>
        <dbReference type="ARBA" id="ARBA00004120"/>
    </source>
</evidence>
<comment type="subcellular location">
    <subcellularLocation>
        <location evidence="1">Cytoplasm</location>
        <location evidence="1">Cytoskeleton</location>
        <location evidence="1">Cilium basal body</location>
    </subcellularLocation>
    <subcellularLocation>
        <location evidence="2">Cytoplasm</location>
        <location evidence="2">Cytoskeleton</location>
        <location evidence="2">Microtubule organizing center</location>
        <location evidence="2">Centrosome</location>
    </subcellularLocation>
</comment>
<protein>
    <recommendedName>
        <fullName evidence="4">Centrosomal protein kizuna</fullName>
    </recommendedName>
    <alternativeName>
        <fullName evidence="9">Polo-like kinase 1 substrate 1</fullName>
    </alternativeName>
</protein>
<name>A0AAD9V4L7_ACRCE</name>
<keyword evidence="6" id="KW-0206">Cytoskeleton</keyword>
<dbReference type="InterPro" id="IPR026742">
    <property type="entry name" value="Centrosomal_kizuma"/>
</dbReference>
<dbReference type="EMBL" id="JARQWQ010000034">
    <property type="protein sequence ID" value="KAK2561063.1"/>
    <property type="molecule type" value="Genomic_DNA"/>
</dbReference>
<dbReference type="PANTHER" id="PTHR16299:SF2">
    <property type="entry name" value="CENTROSOMAL PROTEIN KIZUNA"/>
    <property type="match status" value="1"/>
</dbReference>
<evidence type="ECO:0000256" key="8">
    <source>
        <dbReference type="ARBA" id="ARBA00024919"/>
    </source>
</evidence>
<evidence type="ECO:0000313" key="13">
    <source>
        <dbReference type="Proteomes" id="UP001249851"/>
    </source>
</evidence>
<organism evidence="12 13">
    <name type="scientific">Acropora cervicornis</name>
    <name type="common">Staghorn coral</name>
    <dbReference type="NCBI Taxonomy" id="6130"/>
    <lineage>
        <taxon>Eukaryota</taxon>
        <taxon>Metazoa</taxon>
        <taxon>Cnidaria</taxon>
        <taxon>Anthozoa</taxon>
        <taxon>Hexacorallia</taxon>
        <taxon>Scleractinia</taxon>
        <taxon>Astrocoeniina</taxon>
        <taxon>Acroporidae</taxon>
        <taxon>Acropora</taxon>
    </lineage>
</organism>
<feature type="compositionally biased region" description="Polar residues" evidence="11">
    <location>
        <begin position="389"/>
        <end position="405"/>
    </location>
</feature>
<sequence length="815" mass="90978">MEAPGKSNKSGLFDDDFMSRWSSKQKLRKMEASRLEIQWKKICDQEKRSKERNRELLKEFERVEQHASMLAVKTDRLKSYKQQYENYINKMYPRWKEDLEKYRLSKQQKMDEASRNVSRAMLSPSKSDVFSSRSTDYSHFSSKSAHRGSSVPFDSAVLYDRSPESTTANVKHISHAWESHSNTSFSHGRYDFPRTSDGIVPQQQYSQQTDRRWQMPSFYNSGGQLDSSQRLYNPQLASTSQYPVGSHQLSPDLYPGQLFGAHLPPSEAPRYLPSDLRLMRPEFPGGRPQSANPAAPYEARTELQRSYLGRGGLAGNYDQQGLVGNNYDGQPSGYHGNQIPSVDRQKFAKSSPETRLSMRDEHNPSQNAKDLTSVNQPSVPSEKPLEGSVPSTTFLEPSPSSTLMESTEGGKDFHRIKTIEDRSTTLSAASHPRKTMQDREPEKTGTDDASIRPSPQVVVEGSGISDRSREGVKEAEQLEMSSAESFKLSNDVSPESLGVTKEEKKHSLLELQDSNEVKGGAVSDQEESLVLSDVSLPDSNAEQYVPSVLQRANRRDSGDSAKTIDLAAEEEPNLKEVSKPAIDPDIGVSVTEDISEDIPQSVASETNVEDDMLLLQETVSQPGKLVSASDENNMAINEGVEKEEKMGSSKVLQRNEVAEVEHNISPKQDTEELDLKKTDDRKTHLVSTDGFLAMLQAVDADVEVAAEVGSGLQAFDPNTVSMIILEEMPLLVSSSPAGCLIPDRVFAEDLICKREEELRYVLFPDHVESSLIKLWKALFNHLVNVVTNNVMNAQEVGNMFGHLLISKNSRFVTEV</sequence>
<keyword evidence="7" id="KW-0966">Cell projection</keyword>
<feature type="region of interest" description="Disordered" evidence="11">
    <location>
        <begin position="321"/>
        <end position="498"/>
    </location>
</feature>
<evidence type="ECO:0000313" key="12">
    <source>
        <dbReference type="EMBL" id="KAK2561063.1"/>
    </source>
</evidence>